<evidence type="ECO:0000313" key="2">
    <source>
        <dbReference type="EMBL" id="KAK3398258.1"/>
    </source>
</evidence>
<reference evidence="2" key="1">
    <citation type="journal article" date="2023" name="Mol. Phylogenet. Evol.">
        <title>Genome-scale phylogeny and comparative genomics of the fungal order Sordariales.</title>
        <authorList>
            <person name="Hensen N."/>
            <person name="Bonometti L."/>
            <person name="Westerberg I."/>
            <person name="Brannstrom I.O."/>
            <person name="Guillou S."/>
            <person name="Cros-Aarteil S."/>
            <person name="Calhoun S."/>
            <person name="Haridas S."/>
            <person name="Kuo A."/>
            <person name="Mondo S."/>
            <person name="Pangilinan J."/>
            <person name="Riley R."/>
            <person name="LaButti K."/>
            <person name="Andreopoulos B."/>
            <person name="Lipzen A."/>
            <person name="Chen C."/>
            <person name="Yan M."/>
            <person name="Daum C."/>
            <person name="Ng V."/>
            <person name="Clum A."/>
            <person name="Steindorff A."/>
            <person name="Ohm R.A."/>
            <person name="Martin F."/>
            <person name="Silar P."/>
            <person name="Natvig D.O."/>
            <person name="Lalanne C."/>
            <person name="Gautier V."/>
            <person name="Ament-Velasquez S.L."/>
            <person name="Kruys A."/>
            <person name="Hutchinson M.I."/>
            <person name="Powell A.J."/>
            <person name="Barry K."/>
            <person name="Miller A.N."/>
            <person name="Grigoriev I.V."/>
            <person name="Debuchy R."/>
            <person name="Gladieux P."/>
            <person name="Hiltunen Thoren M."/>
            <person name="Johannesson H."/>
        </authorList>
    </citation>
    <scope>NUCLEOTIDE SEQUENCE</scope>
    <source>
        <strain evidence="2">FGSC 1904</strain>
    </source>
</reference>
<dbReference type="EMBL" id="JAUTDP010000006">
    <property type="protein sequence ID" value="KAK3398258.1"/>
    <property type="molecule type" value="Genomic_DNA"/>
</dbReference>
<comment type="caution">
    <text evidence="2">The sequence shown here is derived from an EMBL/GenBank/DDBJ whole genome shotgun (WGS) entry which is preliminary data.</text>
</comment>
<name>A0AAE0UBP7_SORBR</name>
<dbReference type="AlphaFoldDB" id="A0AAE0UBP7"/>
<dbReference type="Proteomes" id="UP001281003">
    <property type="component" value="Unassembled WGS sequence"/>
</dbReference>
<organism evidence="2 3">
    <name type="scientific">Sordaria brevicollis</name>
    <dbReference type="NCBI Taxonomy" id="83679"/>
    <lineage>
        <taxon>Eukaryota</taxon>
        <taxon>Fungi</taxon>
        <taxon>Dikarya</taxon>
        <taxon>Ascomycota</taxon>
        <taxon>Pezizomycotina</taxon>
        <taxon>Sordariomycetes</taxon>
        <taxon>Sordariomycetidae</taxon>
        <taxon>Sordariales</taxon>
        <taxon>Sordariaceae</taxon>
        <taxon>Sordaria</taxon>
    </lineage>
</organism>
<keyword evidence="3" id="KW-1185">Reference proteome</keyword>
<proteinExistence type="predicted"/>
<protein>
    <submittedName>
        <fullName evidence="2">Uncharacterized protein</fullName>
    </submittedName>
</protein>
<feature type="region of interest" description="Disordered" evidence="1">
    <location>
        <begin position="1"/>
        <end position="46"/>
    </location>
</feature>
<feature type="compositionally biased region" description="Polar residues" evidence="1">
    <location>
        <begin position="1"/>
        <end position="13"/>
    </location>
</feature>
<evidence type="ECO:0000256" key="1">
    <source>
        <dbReference type="SAM" id="MobiDB-lite"/>
    </source>
</evidence>
<evidence type="ECO:0000313" key="3">
    <source>
        <dbReference type="Proteomes" id="UP001281003"/>
    </source>
</evidence>
<sequence>MKRPLTSNGQTSIAHHPPLRASIKDPWIDSGSATTTTTSTPRNTINTPRPYRISYIIFHQPPNCCPQCTLYAIYVPSHHSIPLCPRHYLDSATPYPGWAEWLSKLAEHHTLTCGIQCTVDAVVVCLLSTSVDTQCIQKHHLPSPASPSISFPCLELSCLSPRTRRVDATVQTSPPASLASLRHVYCNLRIPIRPSWLCGTTLQHAAGPCRTSLAERLHLLAIPRRFVSAFFSVNSISCCYLAHIRAWIMV</sequence>
<feature type="compositionally biased region" description="Low complexity" evidence="1">
    <location>
        <begin position="34"/>
        <end position="46"/>
    </location>
</feature>
<accession>A0AAE0UBP7</accession>
<gene>
    <name evidence="2" type="ORF">B0T20DRAFT_203557</name>
</gene>
<reference evidence="2" key="2">
    <citation type="submission" date="2023-07" db="EMBL/GenBank/DDBJ databases">
        <authorList>
            <consortium name="Lawrence Berkeley National Laboratory"/>
            <person name="Haridas S."/>
            <person name="Hensen N."/>
            <person name="Bonometti L."/>
            <person name="Westerberg I."/>
            <person name="Brannstrom I.O."/>
            <person name="Guillou S."/>
            <person name="Cros-Aarteil S."/>
            <person name="Calhoun S."/>
            <person name="Kuo A."/>
            <person name="Mondo S."/>
            <person name="Pangilinan J."/>
            <person name="Riley R."/>
            <person name="LaButti K."/>
            <person name="Andreopoulos B."/>
            <person name="Lipzen A."/>
            <person name="Chen C."/>
            <person name="Yanf M."/>
            <person name="Daum C."/>
            <person name="Ng V."/>
            <person name="Clum A."/>
            <person name="Steindorff A."/>
            <person name="Ohm R."/>
            <person name="Martin F."/>
            <person name="Silar P."/>
            <person name="Natvig D."/>
            <person name="Lalanne C."/>
            <person name="Gautier V."/>
            <person name="Ament-velasquez S.L."/>
            <person name="Kruys A."/>
            <person name="Hutchinson M.I."/>
            <person name="Powell A.J."/>
            <person name="Barry K."/>
            <person name="Miller A.N."/>
            <person name="Grigoriev I.V."/>
            <person name="Debuchy R."/>
            <person name="Gladieux P."/>
            <person name="Thoren M.H."/>
            <person name="Johannesson H."/>
        </authorList>
    </citation>
    <scope>NUCLEOTIDE SEQUENCE</scope>
    <source>
        <strain evidence="2">FGSC 1904</strain>
    </source>
</reference>